<evidence type="ECO:0000313" key="1">
    <source>
        <dbReference type="EMBL" id="ONK58007.1"/>
    </source>
</evidence>
<proteinExistence type="predicted"/>
<gene>
    <name evidence="1" type="ORF">A4U43_C09F6880</name>
</gene>
<evidence type="ECO:0000313" key="2">
    <source>
        <dbReference type="Proteomes" id="UP000243459"/>
    </source>
</evidence>
<dbReference type="AlphaFoldDB" id="A0A5P1E952"/>
<dbReference type="EMBL" id="CM007389">
    <property type="protein sequence ID" value="ONK58007.1"/>
    <property type="molecule type" value="Genomic_DNA"/>
</dbReference>
<name>A0A5P1E952_ASPOF</name>
<dbReference type="Proteomes" id="UP000243459">
    <property type="component" value="Chromosome 9"/>
</dbReference>
<dbReference type="Gramene" id="ONK58007">
    <property type="protein sequence ID" value="ONK58007"/>
    <property type="gene ID" value="A4U43_C09F6880"/>
</dbReference>
<dbReference type="PANTHER" id="PTHR31509">
    <property type="entry name" value="BPS1-LIKE PROTEIN"/>
    <property type="match status" value="1"/>
</dbReference>
<dbReference type="OMA" id="HCFMVLR"/>
<keyword evidence="2" id="KW-1185">Reference proteome</keyword>
<protein>
    <submittedName>
        <fullName evidence="1">Uncharacterized protein</fullName>
    </submittedName>
</protein>
<accession>A0A5P1E952</accession>
<organism evidence="1 2">
    <name type="scientific">Asparagus officinalis</name>
    <name type="common">Garden asparagus</name>
    <dbReference type="NCBI Taxonomy" id="4686"/>
    <lineage>
        <taxon>Eukaryota</taxon>
        <taxon>Viridiplantae</taxon>
        <taxon>Streptophyta</taxon>
        <taxon>Embryophyta</taxon>
        <taxon>Tracheophyta</taxon>
        <taxon>Spermatophyta</taxon>
        <taxon>Magnoliopsida</taxon>
        <taxon>Liliopsida</taxon>
        <taxon>Asparagales</taxon>
        <taxon>Asparagaceae</taxon>
        <taxon>Asparagoideae</taxon>
        <taxon>Asparagus</taxon>
    </lineage>
</organism>
<reference evidence="2" key="1">
    <citation type="journal article" date="2017" name="Nat. Commun.">
        <title>The asparagus genome sheds light on the origin and evolution of a young Y chromosome.</title>
        <authorList>
            <person name="Harkess A."/>
            <person name="Zhou J."/>
            <person name="Xu C."/>
            <person name="Bowers J.E."/>
            <person name="Van der Hulst R."/>
            <person name="Ayyampalayam S."/>
            <person name="Mercati F."/>
            <person name="Riccardi P."/>
            <person name="McKain M.R."/>
            <person name="Kakrana A."/>
            <person name="Tang H."/>
            <person name="Ray J."/>
            <person name="Groenendijk J."/>
            <person name="Arikit S."/>
            <person name="Mathioni S.M."/>
            <person name="Nakano M."/>
            <person name="Shan H."/>
            <person name="Telgmann-Rauber A."/>
            <person name="Kanno A."/>
            <person name="Yue Z."/>
            <person name="Chen H."/>
            <person name="Li W."/>
            <person name="Chen Y."/>
            <person name="Xu X."/>
            <person name="Zhang Y."/>
            <person name="Luo S."/>
            <person name="Chen H."/>
            <person name="Gao J."/>
            <person name="Mao Z."/>
            <person name="Pires J.C."/>
            <person name="Luo M."/>
            <person name="Kudrna D."/>
            <person name="Wing R.A."/>
            <person name="Meyers B.C."/>
            <person name="Yi K."/>
            <person name="Kong H."/>
            <person name="Lavrijsen P."/>
            <person name="Sunseri F."/>
            <person name="Falavigna A."/>
            <person name="Ye Y."/>
            <person name="Leebens-Mack J.H."/>
            <person name="Chen G."/>
        </authorList>
    </citation>
    <scope>NUCLEOTIDE SEQUENCE [LARGE SCALE GENOMIC DNA]</scope>
    <source>
        <strain evidence="2">cv. DH0086</strain>
    </source>
</reference>
<sequence length="104" mass="11532">MDGSVFFGSGFMVSMGRVQQRVEGEIERRTQGRGGVLMFEFLRVKELVEGLKGEIERVGGCGGVLRGEVERLRSGTEGLVGELDDLFDEIVEGRKKLLDLCSHR</sequence>